<reference evidence="2 3" key="1">
    <citation type="submission" date="2023-01" db="EMBL/GenBank/DDBJ databases">
        <title>Analysis of 21 Apiospora genomes using comparative genomics revels a genus with tremendous synthesis potential of carbohydrate active enzymes and secondary metabolites.</title>
        <authorList>
            <person name="Sorensen T."/>
        </authorList>
    </citation>
    <scope>NUCLEOTIDE SEQUENCE [LARGE SCALE GENOMIC DNA]</scope>
    <source>
        <strain evidence="2 3">CBS 24483</strain>
    </source>
</reference>
<accession>A0ABR1QP81</accession>
<feature type="compositionally biased region" description="Basic and acidic residues" evidence="1">
    <location>
        <begin position="333"/>
        <end position="347"/>
    </location>
</feature>
<feature type="region of interest" description="Disordered" evidence="1">
    <location>
        <begin position="182"/>
        <end position="204"/>
    </location>
</feature>
<organism evidence="2 3">
    <name type="scientific">Apiospora aurea</name>
    <dbReference type="NCBI Taxonomy" id="335848"/>
    <lineage>
        <taxon>Eukaryota</taxon>
        <taxon>Fungi</taxon>
        <taxon>Dikarya</taxon>
        <taxon>Ascomycota</taxon>
        <taxon>Pezizomycotina</taxon>
        <taxon>Sordariomycetes</taxon>
        <taxon>Xylariomycetidae</taxon>
        <taxon>Amphisphaeriales</taxon>
        <taxon>Apiosporaceae</taxon>
        <taxon>Apiospora</taxon>
    </lineage>
</organism>
<gene>
    <name evidence="2" type="ORF">PG986_002573</name>
</gene>
<protein>
    <submittedName>
        <fullName evidence="2">HET-domain-containing protein</fullName>
    </submittedName>
</protein>
<feature type="region of interest" description="Disordered" evidence="1">
    <location>
        <begin position="230"/>
        <end position="347"/>
    </location>
</feature>
<evidence type="ECO:0000256" key="1">
    <source>
        <dbReference type="SAM" id="MobiDB-lite"/>
    </source>
</evidence>
<evidence type="ECO:0000313" key="3">
    <source>
        <dbReference type="Proteomes" id="UP001391051"/>
    </source>
</evidence>
<feature type="region of interest" description="Disordered" evidence="1">
    <location>
        <begin position="397"/>
        <end position="422"/>
    </location>
</feature>
<dbReference type="EMBL" id="JAQQWE010000002">
    <property type="protein sequence ID" value="KAK7961748.1"/>
    <property type="molecule type" value="Genomic_DNA"/>
</dbReference>
<evidence type="ECO:0000313" key="2">
    <source>
        <dbReference type="EMBL" id="KAK7961748.1"/>
    </source>
</evidence>
<dbReference type="GeneID" id="92071857"/>
<dbReference type="PANTHER" id="PTHR24148:SF64">
    <property type="entry name" value="HETEROKARYON INCOMPATIBILITY DOMAIN-CONTAINING PROTEIN"/>
    <property type="match status" value="1"/>
</dbReference>
<dbReference type="InterPro" id="IPR052895">
    <property type="entry name" value="HetReg/Transcr_Mod"/>
</dbReference>
<feature type="compositionally biased region" description="Low complexity" evidence="1">
    <location>
        <begin position="249"/>
        <end position="280"/>
    </location>
</feature>
<name>A0ABR1QP81_9PEZI</name>
<feature type="compositionally biased region" description="Gly residues" evidence="1">
    <location>
        <begin position="412"/>
        <end position="422"/>
    </location>
</feature>
<dbReference type="PANTHER" id="PTHR24148">
    <property type="entry name" value="ANKYRIN REPEAT DOMAIN-CONTAINING PROTEIN 39 HOMOLOG-RELATED"/>
    <property type="match status" value="1"/>
</dbReference>
<proteinExistence type="predicted"/>
<dbReference type="Proteomes" id="UP001391051">
    <property type="component" value="Unassembled WGS sequence"/>
</dbReference>
<comment type="caution">
    <text evidence="2">The sequence shown here is derived from an EMBL/GenBank/DDBJ whole genome shotgun (WGS) entry which is preliminary data.</text>
</comment>
<sequence length="446" mass="48369">MDALTDDEFRVIILLPGTKDEPLRCQLLARSLADHPPYEALSPGSHATPDAVFLWGPFSISWDTMDAATRTWIQTSDYEESLTPSQCEMLHDPGRLGSLMATMIWMNCYNHETGEPPLPTAIKWRTRSATMPVDKVYALTGLRLAGVLPRSEKCDYSLDMRQVYINYTLDLIHRDGDGGDLQPLVIDPRREPDEEAGDEGLPQWAVDMRSFPKYDTVPWRQHHFYSRFEANKGLPRDHPRNTTAPPYGSAASPSTSSPRSARATSSTSTARTSTRPSAPSCGRGGLCTASPPSRTSTCPTTCSTAASSPATATPTAGSAGWPWGGIPGDDDDQTPREGEAEPPDRQDVARHLRTGESIEHLRVSVGRTIKNRRFFVTVGGLLGLGHLETEPGDEVWGFSHGRMPSTLRPRRGGGGGVGSNTDGGGGGDDYDCVGACHVQGIDHVWG</sequence>
<keyword evidence="3" id="KW-1185">Reference proteome</keyword>
<dbReference type="RefSeq" id="XP_066703859.1">
    <property type="nucleotide sequence ID" value="XM_066838795.1"/>
</dbReference>
<feature type="compositionally biased region" description="Low complexity" evidence="1">
    <location>
        <begin position="287"/>
        <end position="321"/>
    </location>
</feature>